<evidence type="ECO:0000313" key="2">
    <source>
        <dbReference type="Proteomes" id="UP000532373"/>
    </source>
</evidence>
<comment type="caution">
    <text evidence="1">The sequence shown here is derived from an EMBL/GenBank/DDBJ whole genome shotgun (WGS) entry which is preliminary data.</text>
</comment>
<dbReference type="EMBL" id="JACHGI010000014">
    <property type="protein sequence ID" value="MBB6469057.1"/>
    <property type="molecule type" value="Genomic_DNA"/>
</dbReference>
<gene>
    <name evidence="1" type="ORF">HNQ96_004946</name>
</gene>
<organism evidence="1 2">
    <name type="scientific">Aminobacter carboxidus</name>
    <dbReference type="NCBI Taxonomy" id="376165"/>
    <lineage>
        <taxon>Bacteria</taxon>
        <taxon>Pseudomonadati</taxon>
        <taxon>Pseudomonadota</taxon>
        <taxon>Alphaproteobacteria</taxon>
        <taxon>Hyphomicrobiales</taxon>
        <taxon>Phyllobacteriaceae</taxon>
        <taxon>Aminobacter</taxon>
    </lineage>
</organism>
<reference evidence="1 2" key="1">
    <citation type="submission" date="2020-08" db="EMBL/GenBank/DDBJ databases">
        <title>Genomic Encyclopedia of Type Strains, Phase IV (KMG-IV): sequencing the most valuable type-strain genomes for metagenomic binning, comparative biology and taxonomic classification.</title>
        <authorList>
            <person name="Goeker M."/>
        </authorList>
    </citation>
    <scope>NUCLEOTIDE SEQUENCE [LARGE SCALE GENOMIC DNA]</scope>
    <source>
        <strain evidence="1 2">DSM 17454</strain>
    </source>
</reference>
<evidence type="ECO:0000313" key="1">
    <source>
        <dbReference type="EMBL" id="MBB6469057.1"/>
    </source>
</evidence>
<protein>
    <submittedName>
        <fullName evidence="1">Uncharacterized protein</fullName>
    </submittedName>
</protein>
<dbReference type="Proteomes" id="UP000532373">
    <property type="component" value="Unassembled WGS sequence"/>
</dbReference>
<proteinExistence type="predicted"/>
<sequence length="66" mass="7238">METAPIKAWAIVDETGKITLANIHANEIQATATAKRWGKIYRVVPVFVVPIGEWSCGNDEANLITD</sequence>
<accession>A0A8E2BFS1</accession>
<dbReference type="RefSeq" id="WP_184772113.1">
    <property type="nucleotide sequence ID" value="NZ_JACHGI010000014.1"/>
</dbReference>
<dbReference type="AlphaFoldDB" id="A0A8E2BFS1"/>
<name>A0A8E2BFS1_9HYPH</name>